<comment type="caution">
    <text evidence="3">The sequence shown here is derived from an EMBL/GenBank/DDBJ whole genome shotgun (WGS) entry which is preliminary data.</text>
</comment>
<sequence length="317" mass="35211">MSGQMDWILWSVGAIFVLSIAAYLYAELQAFWMRTAVTKIPGGQRFEAHEFSVDMLRRAGKIRVKARKATYHQKAREGQAEMEKQGALDVTFDALGLRIELARMVRTLSNPKPGQEATEPSGWHSLAFLASEEDAELRLAPLPSKVADEFVTFAKQIQLWVERLEHQRQARLDAEEAAKREAEEAAAAKAALKAKGKVNAMTPDEQIAQWRRVAGFTGTTSEVGLDGKGGIEWFIDLDATGRITLHSGKQTAHTTLRGATVTSLGGELEINVLDAEGHPDPHSFRVLKNTPPDVRRAWKERMEILRDSLKKMVPATT</sequence>
<dbReference type="RefSeq" id="WP_313874285.1">
    <property type="nucleotide sequence ID" value="NZ_JAVBIK010000001.1"/>
</dbReference>
<keyword evidence="2" id="KW-0812">Transmembrane</keyword>
<proteinExistence type="predicted"/>
<keyword evidence="1" id="KW-0175">Coiled coil</keyword>
<dbReference type="EMBL" id="JAVBIK010000001">
    <property type="protein sequence ID" value="MDT7518530.1"/>
    <property type="molecule type" value="Genomic_DNA"/>
</dbReference>
<keyword evidence="4" id="KW-1185">Reference proteome</keyword>
<feature type="transmembrane region" description="Helical" evidence="2">
    <location>
        <begin position="7"/>
        <end position="26"/>
    </location>
</feature>
<protein>
    <submittedName>
        <fullName evidence="3">Uncharacterized protein</fullName>
    </submittedName>
</protein>
<gene>
    <name evidence="3" type="ORF">RAE19_07395</name>
</gene>
<name>A0ABU3KL65_9BURK</name>
<accession>A0ABU3KL65</accession>
<keyword evidence="2" id="KW-0472">Membrane</keyword>
<dbReference type="Proteomes" id="UP001321700">
    <property type="component" value="Unassembled WGS sequence"/>
</dbReference>
<evidence type="ECO:0000313" key="4">
    <source>
        <dbReference type="Proteomes" id="UP001321700"/>
    </source>
</evidence>
<evidence type="ECO:0000256" key="2">
    <source>
        <dbReference type="SAM" id="Phobius"/>
    </source>
</evidence>
<evidence type="ECO:0000256" key="1">
    <source>
        <dbReference type="SAM" id="Coils"/>
    </source>
</evidence>
<keyword evidence="2" id="KW-1133">Transmembrane helix</keyword>
<feature type="coiled-coil region" evidence="1">
    <location>
        <begin position="164"/>
        <end position="195"/>
    </location>
</feature>
<evidence type="ECO:0000313" key="3">
    <source>
        <dbReference type="EMBL" id="MDT7518530.1"/>
    </source>
</evidence>
<reference evidence="3 4" key="1">
    <citation type="submission" date="2023-08" db="EMBL/GenBank/DDBJ databases">
        <title>Rhodoferax potami sp. nov. and Rhodoferax mekongensis sp. nov., isolated from the Mekong River in Thailand.</title>
        <authorList>
            <person name="Kitikhun S."/>
            <person name="Charoenyingcharoen P."/>
            <person name="Siriarchawattana P."/>
            <person name="Likhitrattanapisal S."/>
            <person name="Nilsakha T."/>
            <person name="Chanpet A."/>
            <person name="Rattanawaree P."/>
            <person name="Ingsriswang S."/>
        </authorList>
    </citation>
    <scope>NUCLEOTIDE SEQUENCE [LARGE SCALE GENOMIC DNA]</scope>
    <source>
        <strain evidence="3 4">TBRC 17660</strain>
    </source>
</reference>
<organism evidence="3 4">
    <name type="scientific">Rhodoferax potami</name>
    <dbReference type="NCBI Taxonomy" id="3068338"/>
    <lineage>
        <taxon>Bacteria</taxon>
        <taxon>Pseudomonadati</taxon>
        <taxon>Pseudomonadota</taxon>
        <taxon>Betaproteobacteria</taxon>
        <taxon>Burkholderiales</taxon>
        <taxon>Comamonadaceae</taxon>
        <taxon>Rhodoferax</taxon>
    </lineage>
</organism>